<evidence type="ECO:0000313" key="3">
    <source>
        <dbReference type="Proteomes" id="UP000791080"/>
    </source>
</evidence>
<protein>
    <submittedName>
        <fullName evidence="2">Uncharacterized protein</fullName>
    </submittedName>
</protein>
<keyword evidence="3" id="KW-1185">Reference proteome</keyword>
<dbReference type="PROSITE" id="PS51257">
    <property type="entry name" value="PROKAR_LIPOPROTEIN"/>
    <property type="match status" value="1"/>
</dbReference>
<evidence type="ECO:0000313" key="2">
    <source>
        <dbReference type="EMBL" id="MCP2333563.1"/>
    </source>
</evidence>
<evidence type="ECO:0000256" key="1">
    <source>
        <dbReference type="SAM" id="MobiDB-lite"/>
    </source>
</evidence>
<dbReference type="RefSeq" id="WP_155886196.1">
    <property type="nucleotide sequence ID" value="NZ_AUBJ02000001.1"/>
</dbReference>
<name>A0ABT1JM12_ACTCY</name>
<reference evidence="2 3" key="1">
    <citation type="submission" date="2022-06" db="EMBL/GenBank/DDBJ databases">
        <title>Genomic Encyclopedia of Type Strains, Phase I: the one thousand microbial genomes (KMG-I) project.</title>
        <authorList>
            <person name="Kyrpides N."/>
        </authorList>
    </citation>
    <scope>NUCLEOTIDE SEQUENCE [LARGE SCALE GENOMIC DNA]</scope>
    <source>
        <strain evidence="2 3">DSM 43889</strain>
    </source>
</reference>
<sequence length="154" mass="16329">MRQPSRIVGVSLAAVLVVAGCGGAEEDTESATGNPEPQVSAEQRPGEPEVAETSEERDADDAPAADGEWESIVEDNVVATLVVDGDTVNTTGPLSCPGTLDDSEEDLRIVLECETPDRHRDAGTIEMHPDGDRLVIQWDGEAWGGMIDSFVRIG</sequence>
<feature type="compositionally biased region" description="Polar residues" evidence="1">
    <location>
        <begin position="30"/>
        <end position="41"/>
    </location>
</feature>
<dbReference type="Proteomes" id="UP000791080">
    <property type="component" value="Unassembled WGS sequence"/>
</dbReference>
<proteinExistence type="predicted"/>
<organism evidence="2 3">
    <name type="scientific">Actinoalloteichus caeruleus DSM 43889</name>
    <dbReference type="NCBI Taxonomy" id="1120930"/>
    <lineage>
        <taxon>Bacteria</taxon>
        <taxon>Bacillati</taxon>
        <taxon>Actinomycetota</taxon>
        <taxon>Actinomycetes</taxon>
        <taxon>Pseudonocardiales</taxon>
        <taxon>Pseudonocardiaceae</taxon>
        <taxon>Actinoalloteichus</taxon>
        <taxon>Actinoalloteichus cyanogriseus</taxon>
    </lineage>
</organism>
<gene>
    <name evidence="2" type="ORF">G443_003833</name>
</gene>
<dbReference type="EMBL" id="AUBJ02000001">
    <property type="protein sequence ID" value="MCP2333563.1"/>
    <property type="molecule type" value="Genomic_DNA"/>
</dbReference>
<feature type="compositionally biased region" description="Acidic residues" evidence="1">
    <location>
        <begin position="49"/>
        <end position="70"/>
    </location>
</feature>
<feature type="region of interest" description="Disordered" evidence="1">
    <location>
        <begin position="23"/>
        <end position="70"/>
    </location>
</feature>
<accession>A0ABT1JM12</accession>
<comment type="caution">
    <text evidence="2">The sequence shown here is derived from an EMBL/GenBank/DDBJ whole genome shotgun (WGS) entry which is preliminary data.</text>
</comment>